<keyword evidence="2" id="KW-1185">Reference proteome</keyword>
<dbReference type="KEGG" id="cbr:CBG_27353"/>
<dbReference type="RefSeq" id="XP_045098550.1">
    <property type="nucleotide sequence ID" value="XM_045237156.1"/>
</dbReference>
<protein>
    <submittedName>
        <fullName evidence="1">Protein CBG27353</fullName>
    </submittedName>
</protein>
<sequence length="9" mass="1169">MNLLFQFEK</sequence>
<reference evidence="1 2" key="1">
    <citation type="journal article" date="2003" name="PLoS Biol.">
        <title>The genome sequence of Caenorhabditis briggsae: a platform for comparative genomics.</title>
        <authorList>
            <person name="Stein L.D."/>
            <person name="Bao Z."/>
            <person name="Blasiar D."/>
            <person name="Blumenthal T."/>
            <person name="Brent M.R."/>
            <person name="Chen N."/>
            <person name="Chinwalla A."/>
            <person name="Clarke L."/>
            <person name="Clee C."/>
            <person name="Coghlan A."/>
            <person name="Coulson A."/>
            <person name="D'Eustachio P."/>
            <person name="Fitch D.H."/>
            <person name="Fulton L.A."/>
            <person name="Fulton R.E."/>
            <person name="Griffiths-Jones S."/>
            <person name="Harris T.W."/>
            <person name="Hillier L.W."/>
            <person name="Kamath R."/>
            <person name="Kuwabara P.E."/>
            <person name="Mardis E.R."/>
            <person name="Marra M.A."/>
            <person name="Miner T.L."/>
            <person name="Minx P."/>
            <person name="Mullikin J.C."/>
            <person name="Plumb R.W."/>
            <person name="Rogers J."/>
            <person name="Schein J.E."/>
            <person name="Sohrmann M."/>
            <person name="Spieth J."/>
            <person name="Stajich J.E."/>
            <person name="Wei C."/>
            <person name="Willey D."/>
            <person name="Wilson R.K."/>
            <person name="Durbin R."/>
            <person name="Waterston R.H."/>
        </authorList>
    </citation>
    <scope>NUCLEOTIDE SEQUENCE [LARGE SCALE GENOMIC DNA]</scope>
    <source>
        <strain evidence="1 2">AF16</strain>
    </source>
</reference>
<evidence type="ECO:0000313" key="1">
    <source>
        <dbReference type="EMBL" id="CAR98983.1"/>
    </source>
</evidence>
<dbReference type="EMBL" id="HE601320">
    <property type="protein sequence ID" value="CAR98983.1"/>
    <property type="molecule type" value="Genomic_DNA"/>
</dbReference>
<gene>
    <name evidence="1" type="ORF">CBG27353</name>
    <name evidence="1" type="ORF">CBG_27353</name>
</gene>
<dbReference type="CTD" id="68918806"/>
<dbReference type="Proteomes" id="UP000008549">
    <property type="component" value="Unassembled WGS sequence"/>
</dbReference>
<dbReference type="GeneID" id="68918806"/>
<evidence type="ECO:0000313" key="2">
    <source>
        <dbReference type="Proteomes" id="UP000008549"/>
    </source>
</evidence>
<name>B6IGF3_CAEBR</name>
<reference evidence="1 2" key="2">
    <citation type="journal article" date="2011" name="PLoS Genet.">
        <title>Caenorhabditis briggsae recombinant inbred line genotypes reveal inter-strain incompatibility and the evolution of recombination.</title>
        <authorList>
            <person name="Ross J.A."/>
            <person name="Koboldt D.C."/>
            <person name="Staisch J.E."/>
            <person name="Chamberlin H.M."/>
            <person name="Gupta B.P."/>
            <person name="Miller R.D."/>
            <person name="Baird S.E."/>
            <person name="Haag E.S."/>
        </authorList>
    </citation>
    <scope>NUCLEOTIDE SEQUENCE [LARGE SCALE GENOMIC DNA]</scope>
    <source>
        <strain evidence="1 2">AF16</strain>
    </source>
</reference>
<accession>B6IGF3</accession>
<proteinExistence type="predicted"/>
<organism evidence="1 2">
    <name type="scientific">Caenorhabditis briggsae</name>
    <dbReference type="NCBI Taxonomy" id="6238"/>
    <lineage>
        <taxon>Eukaryota</taxon>
        <taxon>Metazoa</taxon>
        <taxon>Ecdysozoa</taxon>
        <taxon>Nematoda</taxon>
        <taxon>Chromadorea</taxon>
        <taxon>Rhabditida</taxon>
        <taxon>Rhabditina</taxon>
        <taxon>Rhabditomorpha</taxon>
        <taxon>Rhabditoidea</taxon>
        <taxon>Rhabditidae</taxon>
        <taxon>Peloderinae</taxon>
        <taxon>Caenorhabditis</taxon>
    </lineage>
</organism>
<dbReference type="InParanoid" id="B6IGF3"/>